<keyword evidence="5" id="KW-0548">Nucleotidyltransferase</keyword>
<evidence type="ECO:0000256" key="4">
    <source>
        <dbReference type="ARBA" id="ARBA00022679"/>
    </source>
</evidence>
<feature type="region of interest" description="Disordered" evidence="9">
    <location>
        <begin position="181"/>
        <end position="215"/>
    </location>
</feature>
<dbReference type="EC" id="2.7.7.48" evidence="1 8"/>
<keyword evidence="3 8" id="KW-0696">RNA-directed RNA polymerase</keyword>
<keyword evidence="7" id="KW-0693">Viral RNA replication</keyword>
<accession>A0A8K1QWD0</accession>
<evidence type="ECO:0000256" key="9">
    <source>
        <dbReference type="SAM" id="MobiDB-lite"/>
    </source>
</evidence>
<organism evidence="11">
    <name type="scientific">Varroa orthomyxovirus-1</name>
    <dbReference type="NCBI Taxonomy" id="2510845"/>
    <lineage>
        <taxon>Viruses</taxon>
        <taxon>Riboviria</taxon>
        <taxon>Orthornavirae</taxon>
        <taxon>Negarnaviricota</taxon>
        <taxon>Polyploviricotina</taxon>
        <taxon>Insthoviricetes</taxon>
        <taxon>Articulavirales</taxon>
        <taxon>Orthomyxoviridae</taxon>
    </lineage>
</organism>
<protein>
    <recommendedName>
        <fullName evidence="2 8">RNA-directed RNA polymerase catalytic subunit</fullName>
        <ecNumber evidence="1 8">2.7.7.48</ecNumber>
    </recommendedName>
</protein>
<dbReference type="GO" id="GO:0003723">
    <property type="term" value="F:RNA binding"/>
    <property type="evidence" value="ECO:0007669"/>
    <property type="project" value="InterPro"/>
</dbReference>
<reference evidence="11" key="1">
    <citation type="submission" date="2021-08" db="EMBL/GenBank/DDBJ databases">
        <authorList>
            <person name="Li N.N."/>
        </authorList>
    </citation>
    <scope>NUCLEOTIDE SEQUENCE</scope>
    <source>
        <strain evidence="11">VOV1_No4_Am031-HUB2019</strain>
    </source>
</reference>
<feature type="compositionally biased region" description="Acidic residues" evidence="9">
    <location>
        <begin position="189"/>
        <end position="202"/>
    </location>
</feature>
<evidence type="ECO:0000256" key="7">
    <source>
        <dbReference type="ARBA" id="ARBA00022953"/>
    </source>
</evidence>
<evidence type="ECO:0000256" key="5">
    <source>
        <dbReference type="ARBA" id="ARBA00022695"/>
    </source>
</evidence>
<evidence type="ECO:0000259" key="10">
    <source>
        <dbReference type="PROSITE" id="PS50525"/>
    </source>
</evidence>
<evidence type="ECO:0000256" key="1">
    <source>
        <dbReference type="ARBA" id="ARBA00012494"/>
    </source>
</evidence>
<dbReference type="Pfam" id="PF00602">
    <property type="entry name" value="Flu_PB1"/>
    <property type="match status" value="1"/>
</dbReference>
<dbReference type="GO" id="GO:0039694">
    <property type="term" value="P:viral RNA genome replication"/>
    <property type="evidence" value="ECO:0007669"/>
    <property type="project" value="InterPro"/>
</dbReference>
<dbReference type="InterPro" id="IPR007099">
    <property type="entry name" value="RNA-dir_pol_NSvirus"/>
</dbReference>
<keyword evidence="4" id="KW-0808">Transferase</keyword>
<comment type="catalytic activity">
    <reaction evidence="8">
        <text>RNA(n) + a ribonucleoside 5'-triphosphate = RNA(n+1) + diphosphate</text>
        <dbReference type="Rhea" id="RHEA:21248"/>
        <dbReference type="Rhea" id="RHEA-COMP:14527"/>
        <dbReference type="Rhea" id="RHEA-COMP:17342"/>
        <dbReference type="ChEBI" id="CHEBI:33019"/>
        <dbReference type="ChEBI" id="CHEBI:61557"/>
        <dbReference type="ChEBI" id="CHEBI:140395"/>
        <dbReference type="EC" id="2.7.7.48"/>
    </reaction>
</comment>
<dbReference type="PROSITE" id="PS50525">
    <property type="entry name" value="RDRP_SSRNA_NEG_SEG"/>
    <property type="match status" value="1"/>
</dbReference>
<dbReference type="InterPro" id="IPR001407">
    <property type="entry name" value="RNA_pol_PB1_influenza"/>
</dbReference>
<evidence type="ECO:0000313" key="11">
    <source>
        <dbReference type="EMBL" id="UDY81330.1"/>
    </source>
</evidence>
<keyword evidence="6" id="KW-0547">Nucleotide-binding</keyword>
<feature type="domain" description="RdRp catalytic" evidence="10">
    <location>
        <begin position="296"/>
        <end position="478"/>
    </location>
</feature>
<dbReference type="GO" id="GO:0000166">
    <property type="term" value="F:nucleotide binding"/>
    <property type="evidence" value="ECO:0007669"/>
    <property type="project" value="UniProtKB-KW"/>
</dbReference>
<evidence type="ECO:0000256" key="6">
    <source>
        <dbReference type="ARBA" id="ARBA00022741"/>
    </source>
</evidence>
<name>A0A8K1QWD0_9ORTO</name>
<sequence>MNLFTPIEGLSLTETQEQLYAYTGPPPVRYGTRTKPVLDNVSRPYSYFKADGSLPNIKELKTGRKPKEEINVEGPSSGYHHDSVIKFSKDFHRKYQHVFSKLKVWIEKDLPKCSYNVLAKGRQTYSFIQERNVPAAMALDETVEFLESNLGYRIGKSLLSYLQAVIDVLAMETTRKEQKFYKKGKISDDETTTSEEESDDEEKPGPSKVMRRQPQEKVVKKITIITQESLLLHASRLGTMWKHFERGRLNGRTIATPSMLLRGFVKLVEDAATVILEDIDSSGLPVGGEEKLAKLQSKLSSDRSPVTGELSGDQEKFNECLDPDAMRLMWTVFLQETGIEEWMIELFNVPFLLFKSKVADLGEGLTYQCGKMTKVFPFGELESEYDYLKALLVPKEKLHGQNISCTLGMFMGMYNLTSTLLALIAADRPELPGNHVESSDDFIHWFYVKDMDTLFSQAETLRLNFKLVGVNMSPSKCVLIVPAGTGEFNSKYHNGDFVGNVATDLPSLVPSGKNPSTDLAMGLSVLKHSFNTGQMCIGTISLCLRIFIKAYQYAYLAMGQTKRTRFFLENDLPVLLTNQGAKSVHSVSTLHLDEIALREHLGLLDARQVSILLNPENSLVHTNEPMVSFRPENKMPVVIEDNSVGSIYKYQFTRNRTILNRPNRNQLKKEEEYQQMCGALEQAYPELLVSNVGIPGTVNEALYNRIFSLIERSNLPEETKKLLREKLDS</sequence>
<evidence type="ECO:0000256" key="3">
    <source>
        <dbReference type="ARBA" id="ARBA00022484"/>
    </source>
</evidence>
<dbReference type="EMBL" id="MZ822018">
    <property type="protein sequence ID" value="UDY81330.1"/>
    <property type="molecule type" value="Viral_cRNA"/>
</dbReference>
<proteinExistence type="predicted"/>
<evidence type="ECO:0000256" key="8">
    <source>
        <dbReference type="RuleBase" id="RU004330"/>
    </source>
</evidence>
<evidence type="ECO:0000256" key="2">
    <source>
        <dbReference type="ARBA" id="ARBA00020035"/>
    </source>
</evidence>
<dbReference type="GO" id="GO:0003968">
    <property type="term" value="F:RNA-directed RNA polymerase activity"/>
    <property type="evidence" value="ECO:0007669"/>
    <property type="project" value="UniProtKB-KW"/>
</dbReference>